<sequence length="457" mass="51453">MSNAARAFKKCFSEKYLRSLYFDKIKETGAIGIDRVRPGSFEKECAKEVALISRKVFNGSYKFTAYKEKLISKGAHSFPRQISIPTVRDRITLRALCDALVSVYPDAKLSLPQVVIESLNSAVNSGNYYEFAKIDLKNFYPSIPHELITASIKQKIRKSEFRQLINKAISTPTVNESRGGKGSSACLRGVPQGLSISNILAEIALQKIDAEIECIKDIWYKRYVDDILVLSPIGRASDVANIIIKKLIKIGLSPHPLGEDGSKSVVGMLSDPFNFLGYEISDKGISIKKDSILRFESSLAKIFTAYRHALVRAESKKEKDKALAYCQWKLNLRITGCIFNGKRMGWVAYFSQISTTAQLRAVNHTIANLVKRFELNADIKPKSLVKTYYEWRRGEKSSHKYIPNFDDLSIEQQRGIISLWIGKEKADRLSAASIARTFKYKINSSVKELEQDISGFS</sequence>
<evidence type="ECO:0000313" key="4">
    <source>
        <dbReference type="Proteomes" id="UP000683583"/>
    </source>
</evidence>
<dbReference type="PANTHER" id="PTHR34047:SF8">
    <property type="entry name" value="PROTEIN YKFC"/>
    <property type="match status" value="1"/>
</dbReference>
<feature type="domain" description="Reverse transcriptase" evidence="2">
    <location>
        <begin position="52"/>
        <end position="280"/>
    </location>
</feature>
<accession>A0ABX8KK73</accession>
<gene>
    <name evidence="3" type="ORF">I6L58_00200</name>
</gene>
<dbReference type="GO" id="GO:0003964">
    <property type="term" value="F:RNA-directed DNA polymerase activity"/>
    <property type="evidence" value="ECO:0007669"/>
    <property type="project" value="UniProtKB-KW"/>
</dbReference>
<keyword evidence="3" id="KW-0548">Nucleotidyltransferase</keyword>
<keyword evidence="4" id="KW-1185">Reference proteome</keyword>
<dbReference type="EMBL" id="CP077290">
    <property type="protein sequence ID" value="QXA49509.1"/>
    <property type="molecule type" value="Genomic_DNA"/>
</dbReference>
<protein>
    <submittedName>
        <fullName evidence="3">Reverse transcriptase</fullName>
    </submittedName>
</protein>
<dbReference type="Pfam" id="PF00078">
    <property type="entry name" value="RVT_1"/>
    <property type="match status" value="1"/>
</dbReference>
<proteinExistence type="inferred from homology"/>
<dbReference type="InterPro" id="IPR043502">
    <property type="entry name" value="DNA/RNA_pol_sf"/>
</dbReference>
<organism evidence="3 4">
    <name type="scientific">Enterobacter cancerogenus</name>
    <dbReference type="NCBI Taxonomy" id="69218"/>
    <lineage>
        <taxon>Bacteria</taxon>
        <taxon>Pseudomonadati</taxon>
        <taxon>Pseudomonadota</taxon>
        <taxon>Gammaproteobacteria</taxon>
        <taxon>Enterobacterales</taxon>
        <taxon>Enterobacteriaceae</taxon>
        <taxon>Enterobacter</taxon>
        <taxon>Enterobacter cloacae complex</taxon>
    </lineage>
</organism>
<dbReference type="CDD" id="cd01646">
    <property type="entry name" value="RT_Bac_retron_I"/>
    <property type="match status" value="1"/>
</dbReference>
<dbReference type="PROSITE" id="PS50878">
    <property type="entry name" value="RT_POL"/>
    <property type="match status" value="1"/>
</dbReference>
<evidence type="ECO:0000256" key="1">
    <source>
        <dbReference type="ARBA" id="ARBA00034120"/>
    </source>
</evidence>
<evidence type="ECO:0000313" key="3">
    <source>
        <dbReference type="EMBL" id="QXA49509.1"/>
    </source>
</evidence>
<dbReference type="RefSeq" id="WP_088208332.1">
    <property type="nucleotide sequence ID" value="NZ_CP077290.1"/>
</dbReference>
<evidence type="ECO:0000259" key="2">
    <source>
        <dbReference type="PROSITE" id="PS50878"/>
    </source>
</evidence>
<dbReference type="InterPro" id="IPR051083">
    <property type="entry name" value="GrpII_Intron_Splice-Mob/Def"/>
</dbReference>
<name>A0ABX8KK73_9ENTR</name>
<reference evidence="3 4" key="1">
    <citation type="submission" date="2021-06" db="EMBL/GenBank/DDBJ databases">
        <title>FDA dAtabase for Regulatory Grade micrObial Sequences (FDA-ARGOS): Supporting development and validation of Infectious Disease Dx tests.</title>
        <authorList>
            <person name="Sproer C."/>
            <person name="Gronow S."/>
            <person name="Severitt S."/>
            <person name="Schroder I."/>
            <person name="Tallon L."/>
            <person name="Sadzewicz L."/>
            <person name="Zhao X."/>
            <person name="Boylan J."/>
            <person name="Ott S."/>
            <person name="Bowen H."/>
            <person name="Vavikolanu K."/>
            <person name="Mehta A."/>
            <person name="Aluvathingal J."/>
            <person name="Nadendla S."/>
            <person name="Lowell S."/>
            <person name="Myers T."/>
            <person name="Yan Y."/>
        </authorList>
    </citation>
    <scope>NUCLEOTIDE SEQUENCE [LARGE SCALE GENOMIC DNA]</scope>
    <source>
        <strain evidence="3 4">FDAARGOS 1428</strain>
    </source>
</reference>
<comment type="similarity">
    <text evidence="1">Belongs to the bacterial reverse transcriptase family.</text>
</comment>
<dbReference type="PANTHER" id="PTHR34047">
    <property type="entry name" value="NUCLEAR INTRON MATURASE 1, MITOCHONDRIAL-RELATED"/>
    <property type="match status" value="1"/>
</dbReference>
<keyword evidence="3" id="KW-0695">RNA-directed DNA polymerase</keyword>
<dbReference type="SUPFAM" id="SSF56672">
    <property type="entry name" value="DNA/RNA polymerases"/>
    <property type="match status" value="1"/>
</dbReference>
<keyword evidence="3" id="KW-0808">Transferase</keyword>
<dbReference type="Proteomes" id="UP000683583">
    <property type="component" value="Chromosome"/>
</dbReference>
<dbReference type="InterPro" id="IPR000477">
    <property type="entry name" value="RT_dom"/>
</dbReference>